<dbReference type="EMBL" id="SOZJ01000004">
    <property type="protein sequence ID" value="TGJ67641.1"/>
    <property type="molecule type" value="Genomic_DNA"/>
</dbReference>
<dbReference type="PANTHER" id="PTHR14905:SF7">
    <property type="entry name" value="VON WILLEBRAND FACTOR A DOMAIN-CONTAINING PROTEIN 7"/>
    <property type="match status" value="1"/>
</dbReference>
<dbReference type="InterPro" id="IPR052577">
    <property type="entry name" value="VWA7"/>
</dbReference>
<name>A0A8H2DZG4_ORBOL</name>
<protein>
    <submittedName>
        <fullName evidence="4">Uncharacterized protein</fullName>
    </submittedName>
</protein>
<gene>
    <name evidence="4" type="ORF">EYR41_006756</name>
</gene>
<sequence length="837" mass="91986">MIGVSILPVVGIVLSAGSANAFIPSDLKTLMGIHGTSHMEQTRMAIRQLWETWYGDIPGWVPTNKNVLAMEEIAEANALVDDDQENGELHFDGESFQPGQERLIKLSDQVVSLSSSGDYVAARKSIGMALHTLQDFYAHSSWVEALNQKNAGDRIYPGLGYPNTMIYPLGPKVKTCSNCRAQVAVFCGDCDGNIKSVDLTSGYYSGEPAFMKKSSAKCSHGGPLDFSTTYDLGIIDSVLYVGQGINKDSSTCLWSPHRVLHYQAARLAVAATKDWINGRIYKRLPQNQAELLFGKEYESGSISDPSAPTVYDFRISTLQPHKRDLVARAAVLDHKMHTVVMADNVHEHGKVLVRARVGGNRKLYPIQILKRDAHGDEQSPDDYGWREIAIATGGHLITFPENETAEANALLDILSRPNHAEILSVAATSSEENPNSEFIFPIDSSLKSLVISTSGVSSFELFNPDGSPYSSSFTNDTSVRRVGNTIALNFTSMTIPPPGSYRISLKSTTHYTLSISGESSLSIVSFYLAEAGGRSQHRGYFPIPSYPVVGEKPMVKAHIHGNFTDAKFEFRTKGGVLIASQDTVRREVDPEDTATMFYGDSTAIPEGEFMAYFTGINDDGDEFQRVVPLMLSSSKLKLTAPTIQRMTAGEPQKVTIGLTNFNSVPDTYDVFAVDSKDSIVEVTHASVYLEPGASGSFDVHLLPKTNSTIGMTEIVFGAKGRTTQGNMSLQRFVLEPESKPLSYSRIKYHQYANETGQLIERLKMGKKRSTSSSTSRTYRGECEFILTSFFVLGKTNVSLIVTKNSIITVIYIEWESARSLGFKVYTSNVILSELWAY</sequence>
<proteinExistence type="predicted"/>
<feature type="chain" id="PRO_5034229576" evidence="1">
    <location>
        <begin position="22"/>
        <end position="837"/>
    </location>
</feature>
<organism evidence="4 5">
    <name type="scientific">Orbilia oligospora</name>
    <name type="common">Nematode-trapping fungus</name>
    <name type="synonym">Arthrobotrys oligospora</name>
    <dbReference type="NCBI Taxonomy" id="2813651"/>
    <lineage>
        <taxon>Eukaryota</taxon>
        <taxon>Fungi</taxon>
        <taxon>Dikarya</taxon>
        <taxon>Ascomycota</taxon>
        <taxon>Pezizomycotina</taxon>
        <taxon>Orbiliomycetes</taxon>
        <taxon>Orbiliales</taxon>
        <taxon>Orbiliaceae</taxon>
        <taxon>Orbilia</taxon>
    </lineage>
</organism>
<reference evidence="4 5" key="1">
    <citation type="submission" date="2019-03" db="EMBL/GenBank/DDBJ databases">
        <title>Nematode-trapping fungi genome.</title>
        <authorList>
            <person name="Vidal-Diez De Ulzurrun G."/>
        </authorList>
    </citation>
    <scope>NUCLEOTIDE SEQUENCE [LARGE SCALE GENOMIC DNA]</scope>
    <source>
        <strain evidence="4 5">TWF154</strain>
    </source>
</reference>
<dbReference type="Pfam" id="PF23560">
    <property type="entry name" value="GBD_Hemicentin"/>
    <property type="match status" value="1"/>
</dbReference>
<accession>A0A8H2DZG4</accession>
<evidence type="ECO:0000259" key="3">
    <source>
        <dbReference type="Pfam" id="PF25107"/>
    </source>
</evidence>
<evidence type="ECO:0000256" key="1">
    <source>
        <dbReference type="SAM" id="SignalP"/>
    </source>
</evidence>
<dbReference type="InterPro" id="IPR056862">
    <property type="entry name" value="VWA7_N"/>
</dbReference>
<dbReference type="Pfam" id="PF25107">
    <property type="entry name" value="VWA7_N"/>
    <property type="match status" value="1"/>
</dbReference>
<dbReference type="PANTHER" id="PTHR14905">
    <property type="entry name" value="NG37"/>
    <property type="match status" value="1"/>
</dbReference>
<evidence type="ECO:0000313" key="4">
    <source>
        <dbReference type="EMBL" id="TGJ67641.1"/>
    </source>
</evidence>
<feature type="domain" description="VWA7 N-terminal" evidence="3">
    <location>
        <begin position="66"/>
        <end position="277"/>
    </location>
</feature>
<evidence type="ECO:0000259" key="2">
    <source>
        <dbReference type="Pfam" id="PF23560"/>
    </source>
</evidence>
<feature type="signal peptide" evidence="1">
    <location>
        <begin position="1"/>
        <end position="21"/>
    </location>
</feature>
<evidence type="ECO:0000313" key="5">
    <source>
        <dbReference type="Proteomes" id="UP000297595"/>
    </source>
</evidence>
<dbReference type="AlphaFoldDB" id="A0A8H2DZG4"/>
<keyword evidence="1" id="KW-0732">Signal</keyword>
<feature type="domain" description="Hemicentin/VWA7 galactose-binding" evidence="2">
    <location>
        <begin position="427"/>
        <end position="520"/>
    </location>
</feature>
<dbReference type="Proteomes" id="UP000297595">
    <property type="component" value="Unassembled WGS sequence"/>
</dbReference>
<dbReference type="InterPro" id="IPR056475">
    <property type="entry name" value="GBD_Hemicentin/VWA7"/>
</dbReference>
<comment type="caution">
    <text evidence="4">The sequence shown here is derived from an EMBL/GenBank/DDBJ whole genome shotgun (WGS) entry which is preliminary data.</text>
</comment>